<dbReference type="InterPro" id="IPR004625">
    <property type="entry name" value="PyrdxlKinase"/>
</dbReference>
<dbReference type="NCBIfam" id="TIGR00687">
    <property type="entry name" value="pyridox_kin"/>
    <property type="match status" value="1"/>
</dbReference>
<dbReference type="AlphaFoldDB" id="A0A0C9WXY1"/>
<keyword evidence="6" id="KW-0067">ATP-binding</keyword>
<dbReference type="InterPro" id="IPR029056">
    <property type="entry name" value="Ribokinase-like"/>
</dbReference>
<keyword evidence="10" id="KW-1185">Reference proteome</keyword>
<dbReference type="GO" id="GO:0005829">
    <property type="term" value="C:cytosol"/>
    <property type="evidence" value="ECO:0007669"/>
    <property type="project" value="TreeGrafter"/>
</dbReference>
<evidence type="ECO:0000256" key="1">
    <source>
        <dbReference type="ARBA" id="ARBA00008805"/>
    </source>
</evidence>
<dbReference type="GO" id="GO:0009443">
    <property type="term" value="P:pyridoxal 5'-phosphate salvage"/>
    <property type="evidence" value="ECO:0007669"/>
    <property type="project" value="InterPro"/>
</dbReference>
<feature type="region of interest" description="Disordered" evidence="7">
    <location>
        <begin position="267"/>
        <end position="325"/>
    </location>
</feature>
<keyword evidence="5" id="KW-0418">Kinase</keyword>
<reference evidence="9 10" key="1">
    <citation type="submission" date="2014-04" db="EMBL/GenBank/DDBJ databases">
        <authorList>
            <consortium name="DOE Joint Genome Institute"/>
            <person name="Kuo A."/>
            <person name="Kohler A."/>
            <person name="Nagy L.G."/>
            <person name="Floudas D."/>
            <person name="Copeland A."/>
            <person name="Barry K.W."/>
            <person name="Cichocki N."/>
            <person name="Veneault-Fourrey C."/>
            <person name="LaButti K."/>
            <person name="Lindquist E.A."/>
            <person name="Lipzen A."/>
            <person name="Lundell T."/>
            <person name="Morin E."/>
            <person name="Murat C."/>
            <person name="Sun H."/>
            <person name="Tunlid A."/>
            <person name="Henrissat B."/>
            <person name="Grigoriev I.V."/>
            <person name="Hibbett D.S."/>
            <person name="Martin F."/>
            <person name="Nordberg H.P."/>
            <person name="Cantor M.N."/>
            <person name="Hua S.X."/>
        </authorList>
    </citation>
    <scope>NUCLEOTIDE SEQUENCE [LARGE SCALE GENOMIC DNA]</scope>
    <source>
        <strain evidence="9 10">LaAM-08-1</strain>
    </source>
</reference>
<sequence length="414" mass="44683">MSVDPAERVLSIQSHVVFGYVGGKAAVFPLQCLGYDVDVVNTVNFSNHSGYGRSGGTKTTAAELNSIFDGMETNELLMPTRLLTGYIPGAEALTAVAQLAQKLKATKEGLIYLLDPVMGDAGQLYVAADVIPVYKDLLPQATVITPNWFEVEVLTDTQLKDLPSLHTALRILHEQYHVPHVVISSIPLKPWLLAALPEHIKPDADSLDSNEYLLCISSSSSHSSKDRLRPSIVHAQCVPLIPGYFSGVGDLFSALLLAHFHPKPSVNGPGTDGIPNLNDIPDTIRTTTNGIPTPLTTPSTPSPICTPSLLPLPSSSSSSSPSSFSTTPLSTAASLALHKTHSILLLTHSSAQSLPYEEREPTDDELDALEPLRRTRRMRGRELALVRGQGVMRGDVKGASEGRELVFWDGFWDL</sequence>
<accession>A0A0C9WXY1</accession>
<dbReference type="Proteomes" id="UP000054477">
    <property type="component" value="Unassembled WGS sequence"/>
</dbReference>
<keyword evidence="4" id="KW-0547">Nucleotide-binding</keyword>
<dbReference type="InterPro" id="IPR013749">
    <property type="entry name" value="PM/HMP-P_kinase-1"/>
</dbReference>
<evidence type="ECO:0000256" key="2">
    <source>
        <dbReference type="ARBA" id="ARBA00012104"/>
    </source>
</evidence>
<dbReference type="SUPFAM" id="SSF53613">
    <property type="entry name" value="Ribokinase-like"/>
    <property type="match status" value="1"/>
</dbReference>
<organism evidence="9 10">
    <name type="scientific">Laccaria amethystina LaAM-08-1</name>
    <dbReference type="NCBI Taxonomy" id="1095629"/>
    <lineage>
        <taxon>Eukaryota</taxon>
        <taxon>Fungi</taxon>
        <taxon>Dikarya</taxon>
        <taxon>Basidiomycota</taxon>
        <taxon>Agaricomycotina</taxon>
        <taxon>Agaricomycetes</taxon>
        <taxon>Agaricomycetidae</taxon>
        <taxon>Agaricales</taxon>
        <taxon>Agaricineae</taxon>
        <taxon>Hydnangiaceae</taxon>
        <taxon>Laccaria</taxon>
    </lineage>
</organism>
<evidence type="ECO:0000313" key="10">
    <source>
        <dbReference type="Proteomes" id="UP000054477"/>
    </source>
</evidence>
<name>A0A0C9WXY1_9AGAR</name>
<dbReference type="Gene3D" id="3.40.1190.20">
    <property type="match status" value="1"/>
</dbReference>
<keyword evidence="3" id="KW-0808">Transferase</keyword>
<evidence type="ECO:0000259" key="8">
    <source>
        <dbReference type="Pfam" id="PF08543"/>
    </source>
</evidence>
<dbReference type="CDD" id="cd01173">
    <property type="entry name" value="pyridoxal_pyridoxamine_kinase"/>
    <property type="match status" value="1"/>
</dbReference>
<comment type="similarity">
    <text evidence="1">Belongs to the pyridoxine kinase family.</text>
</comment>
<dbReference type="PANTHER" id="PTHR10534:SF2">
    <property type="entry name" value="PYRIDOXAL KINASE"/>
    <property type="match status" value="1"/>
</dbReference>
<evidence type="ECO:0000256" key="3">
    <source>
        <dbReference type="ARBA" id="ARBA00022679"/>
    </source>
</evidence>
<proteinExistence type="inferred from homology"/>
<dbReference type="Pfam" id="PF08543">
    <property type="entry name" value="Phos_pyr_kin"/>
    <property type="match status" value="1"/>
</dbReference>
<feature type="compositionally biased region" description="Low complexity" evidence="7">
    <location>
        <begin position="286"/>
        <end position="325"/>
    </location>
</feature>
<gene>
    <name evidence="9" type="ORF">K443DRAFT_92818</name>
</gene>
<evidence type="ECO:0000256" key="4">
    <source>
        <dbReference type="ARBA" id="ARBA00022741"/>
    </source>
</evidence>
<dbReference type="PANTHER" id="PTHR10534">
    <property type="entry name" value="PYRIDOXAL KINASE"/>
    <property type="match status" value="1"/>
</dbReference>
<feature type="domain" description="Pyridoxamine kinase/Phosphomethylpyrimidine kinase" evidence="8">
    <location>
        <begin position="84"/>
        <end position="184"/>
    </location>
</feature>
<dbReference type="GO" id="GO:0008478">
    <property type="term" value="F:pyridoxal kinase activity"/>
    <property type="evidence" value="ECO:0007669"/>
    <property type="project" value="UniProtKB-EC"/>
</dbReference>
<dbReference type="STRING" id="1095629.A0A0C9WXY1"/>
<dbReference type="EC" id="2.7.1.35" evidence="2"/>
<dbReference type="HOGENOM" id="CLU_046496_1_0_1"/>
<protein>
    <recommendedName>
        <fullName evidence="2">pyridoxal kinase</fullName>
        <ecNumber evidence="2">2.7.1.35</ecNumber>
    </recommendedName>
</protein>
<evidence type="ECO:0000256" key="6">
    <source>
        <dbReference type="ARBA" id="ARBA00022840"/>
    </source>
</evidence>
<reference evidence="10" key="2">
    <citation type="submission" date="2015-01" db="EMBL/GenBank/DDBJ databases">
        <title>Evolutionary Origins and Diversification of the Mycorrhizal Mutualists.</title>
        <authorList>
            <consortium name="DOE Joint Genome Institute"/>
            <consortium name="Mycorrhizal Genomics Consortium"/>
            <person name="Kohler A."/>
            <person name="Kuo A."/>
            <person name="Nagy L.G."/>
            <person name="Floudas D."/>
            <person name="Copeland A."/>
            <person name="Barry K.W."/>
            <person name="Cichocki N."/>
            <person name="Veneault-Fourrey C."/>
            <person name="LaButti K."/>
            <person name="Lindquist E.A."/>
            <person name="Lipzen A."/>
            <person name="Lundell T."/>
            <person name="Morin E."/>
            <person name="Murat C."/>
            <person name="Riley R."/>
            <person name="Ohm R."/>
            <person name="Sun H."/>
            <person name="Tunlid A."/>
            <person name="Henrissat B."/>
            <person name="Grigoriev I.V."/>
            <person name="Hibbett D.S."/>
            <person name="Martin F."/>
        </authorList>
    </citation>
    <scope>NUCLEOTIDE SEQUENCE [LARGE SCALE GENOMIC DNA]</scope>
    <source>
        <strain evidence="10">LaAM-08-1</strain>
    </source>
</reference>
<evidence type="ECO:0000313" key="9">
    <source>
        <dbReference type="EMBL" id="KIK04610.1"/>
    </source>
</evidence>
<evidence type="ECO:0000256" key="5">
    <source>
        <dbReference type="ARBA" id="ARBA00022777"/>
    </source>
</evidence>
<evidence type="ECO:0000256" key="7">
    <source>
        <dbReference type="SAM" id="MobiDB-lite"/>
    </source>
</evidence>
<dbReference type="GO" id="GO:0005524">
    <property type="term" value="F:ATP binding"/>
    <property type="evidence" value="ECO:0007669"/>
    <property type="project" value="UniProtKB-KW"/>
</dbReference>
<dbReference type="EMBL" id="KN838568">
    <property type="protein sequence ID" value="KIK04610.1"/>
    <property type="molecule type" value="Genomic_DNA"/>
</dbReference>
<dbReference type="OrthoDB" id="2104723at2759"/>